<evidence type="ECO:0000256" key="11">
    <source>
        <dbReference type="ARBA" id="ARBA00022833"/>
    </source>
</evidence>
<feature type="domain" description="RING-type" evidence="17">
    <location>
        <begin position="135"/>
        <end position="177"/>
    </location>
</feature>
<evidence type="ECO:0000256" key="5">
    <source>
        <dbReference type="ARBA" id="ARBA00022679"/>
    </source>
</evidence>
<dbReference type="Proteomes" id="UP000288805">
    <property type="component" value="Unassembled WGS sequence"/>
</dbReference>
<keyword evidence="12 16" id="KW-1133">Transmembrane helix</keyword>
<evidence type="ECO:0000256" key="16">
    <source>
        <dbReference type="SAM" id="Phobius"/>
    </source>
</evidence>
<dbReference type="AlphaFoldDB" id="A0A438GNQ8"/>
<evidence type="ECO:0000259" key="17">
    <source>
        <dbReference type="PROSITE" id="PS50089"/>
    </source>
</evidence>
<dbReference type="EC" id="2.3.2.27" evidence="4"/>
<keyword evidence="11" id="KW-0862">Zinc</keyword>
<evidence type="ECO:0000256" key="9">
    <source>
        <dbReference type="ARBA" id="ARBA00022771"/>
    </source>
</evidence>
<dbReference type="InterPro" id="IPR044600">
    <property type="entry name" value="ATL1/ATL16-like"/>
</dbReference>
<evidence type="ECO:0000256" key="13">
    <source>
        <dbReference type="ARBA" id="ARBA00023136"/>
    </source>
</evidence>
<keyword evidence="13 16" id="KW-0472">Membrane</keyword>
<gene>
    <name evidence="18" type="primary">ATL51_1</name>
    <name evidence="18" type="ORF">CK203_056634</name>
</gene>
<dbReference type="CDD" id="cd16461">
    <property type="entry name" value="RING-H2_EL5-like"/>
    <property type="match status" value="1"/>
</dbReference>
<comment type="similarity">
    <text evidence="14">Belongs to the RING-type zinc finger family. ATL subfamily.</text>
</comment>
<evidence type="ECO:0000256" key="12">
    <source>
        <dbReference type="ARBA" id="ARBA00022989"/>
    </source>
</evidence>
<evidence type="ECO:0000256" key="3">
    <source>
        <dbReference type="ARBA" id="ARBA00004906"/>
    </source>
</evidence>
<feature type="transmembrane region" description="Helical" evidence="16">
    <location>
        <begin position="53"/>
        <end position="75"/>
    </location>
</feature>
<dbReference type="GO" id="GO:0061630">
    <property type="term" value="F:ubiquitin protein ligase activity"/>
    <property type="evidence" value="ECO:0007669"/>
    <property type="project" value="UniProtKB-EC"/>
</dbReference>
<dbReference type="InterPro" id="IPR001841">
    <property type="entry name" value="Znf_RING"/>
</dbReference>
<evidence type="ECO:0000256" key="8">
    <source>
        <dbReference type="ARBA" id="ARBA00022729"/>
    </source>
</evidence>
<protein>
    <recommendedName>
        <fullName evidence="4">RING-type E3 ubiquitin transferase</fullName>
        <ecNumber evidence="4">2.3.2.27</ecNumber>
    </recommendedName>
</protein>
<proteinExistence type="inferred from homology"/>
<dbReference type="FunFam" id="3.30.40.10:FF:000285">
    <property type="entry name" value="RING-H2 finger protein ATL43"/>
    <property type="match status" value="1"/>
</dbReference>
<dbReference type="SUPFAM" id="SSF57850">
    <property type="entry name" value="RING/U-box"/>
    <property type="match status" value="1"/>
</dbReference>
<evidence type="ECO:0000313" key="18">
    <source>
        <dbReference type="EMBL" id="RVW73822.1"/>
    </source>
</evidence>
<name>A0A438GNQ8_VITVI</name>
<comment type="pathway">
    <text evidence="3">Protein modification; protein ubiquitination.</text>
</comment>
<dbReference type="Pfam" id="PF13639">
    <property type="entry name" value="zf-RING_2"/>
    <property type="match status" value="1"/>
</dbReference>
<evidence type="ECO:0000256" key="7">
    <source>
        <dbReference type="ARBA" id="ARBA00022723"/>
    </source>
</evidence>
<evidence type="ECO:0000256" key="10">
    <source>
        <dbReference type="ARBA" id="ARBA00022786"/>
    </source>
</evidence>
<evidence type="ECO:0000256" key="6">
    <source>
        <dbReference type="ARBA" id="ARBA00022692"/>
    </source>
</evidence>
<dbReference type="Gene3D" id="3.30.40.10">
    <property type="entry name" value="Zinc/RING finger domain, C3HC4 (zinc finger)"/>
    <property type="match status" value="1"/>
</dbReference>
<dbReference type="GO" id="GO:0016020">
    <property type="term" value="C:membrane"/>
    <property type="evidence" value="ECO:0007669"/>
    <property type="project" value="UniProtKB-SubCell"/>
</dbReference>
<evidence type="ECO:0000256" key="14">
    <source>
        <dbReference type="ARBA" id="ARBA00024209"/>
    </source>
</evidence>
<dbReference type="EMBL" id="QGNW01000382">
    <property type="protein sequence ID" value="RVW73822.1"/>
    <property type="molecule type" value="Genomic_DNA"/>
</dbReference>
<dbReference type="InterPro" id="IPR013083">
    <property type="entry name" value="Znf_RING/FYVE/PHD"/>
</dbReference>
<dbReference type="GO" id="GO:0008270">
    <property type="term" value="F:zinc ion binding"/>
    <property type="evidence" value="ECO:0007669"/>
    <property type="project" value="UniProtKB-KW"/>
</dbReference>
<evidence type="ECO:0000256" key="15">
    <source>
        <dbReference type="PROSITE-ProRule" id="PRU00175"/>
    </source>
</evidence>
<keyword evidence="9 15" id="KW-0863">Zinc-finger</keyword>
<evidence type="ECO:0000256" key="2">
    <source>
        <dbReference type="ARBA" id="ARBA00004167"/>
    </source>
</evidence>
<dbReference type="PANTHER" id="PTHR46913">
    <property type="entry name" value="RING-H2 FINGER PROTEIN ATL16"/>
    <property type="match status" value="1"/>
</dbReference>
<keyword evidence="5" id="KW-0808">Transferase</keyword>
<dbReference type="PROSITE" id="PS50089">
    <property type="entry name" value="ZF_RING_2"/>
    <property type="match status" value="1"/>
</dbReference>
<evidence type="ECO:0000256" key="4">
    <source>
        <dbReference type="ARBA" id="ARBA00012483"/>
    </source>
</evidence>
<dbReference type="PANTHER" id="PTHR46913:SF22">
    <property type="entry name" value="RING-TYPE E3 UBIQUITIN TRANSFERASE"/>
    <property type="match status" value="1"/>
</dbReference>
<comment type="catalytic activity">
    <reaction evidence="1">
        <text>S-ubiquitinyl-[E2 ubiquitin-conjugating enzyme]-L-cysteine + [acceptor protein]-L-lysine = [E2 ubiquitin-conjugating enzyme]-L-cysteine + N(6)-ubiquitinyl-[acceptor protein]-L-lysine.</text>
        <dbReference type="EC" id="2.3.2.27"/>
    </reaction>
</comment>
<keyword evidence="6 16" id="KW-0812">Transmembrane</keyword>
<organism evidence="18 19">
    <name type="scientific">Vitis vinifera</name>
    <name type="common">Grape</name>
    <dbReference type="NCBI Taxonomy" id="29760"/>
    <lineage>
        <taxon>Eukaryota</taxon>
        <taxon>Viridiplantae</taxon>
        <taxon>Streptophyta</taxon>
        <taxon>Embryophyta</taxon>
        <taxon>Tracheophyta</taxon>
        <taxon>Spermatophyta</taxon>
        <taxon>Magnoliopsida</taxon>
        <taxon>eudicotyledons</taxon>
        <taxon>Gunneridae</taxon>
        <taxon>Pentapetalae</taxon>
        <taxon>rosids</taxon>
        <taxon>Vitales</taxon>
        <taxon>Vitaceae</taxon>
        <taxon>Viteae</taxon>
        <taxon>Vitis</taxon>
    </lineage>
</organism>
<evidence type="ECO:0000256" key="1">
    <source>
        <dbReference type="ARBA" id="ARBA00000900"/>
    </source>
</evidence>
<sequence length="338" mass="37585">MGSVGNSDPWAPYDGYRDCSQGICNEYCPQWCYIIFSPPPPSEDDSGTDFSPLILAIIGILASAFLLVIYFTVISKYCRRRRGRRTSAEGNGNQDEMVNDQPLQVASTGLEEAFIKSIRVYKYKKSGGVVEGTDCSVCLSEFEDGENLRLLPKCNHAFHLPCIDTWLKSHSSCPLCRFDIRSAKILPPELSEATQGVPPNIRVSALEVQSGNRSLLIIHDLESGTIRREAVVRGEVTDDTPKATSAVHRGMEISAGRESIIEIRQEGLLRRSISFDSSCEAHVAIPDILHSSEDHSLCFPMENMNEREAMPVTMRRSISTGRFMPLRHGKRSPCVFPN</sequence>
<keyword evidence="10" id="KW-0833">Ubl conjugation pathway</keyword>
<keyword evidence="7" id="KW-0479">Metal-binding</keyword>
<comment type="caution">
    <text evidence="18">The sequence shown here is derived from an EMBL/GenBank/DDBJ whole genome shotgun (WGS) entry which is preliminary data.</text>
</comment>
<reference evidence="18 19" key="1">
    <citation type="journal article" date="2018" name="PLoS Genet.">
        <title>Population sequencing reveals clonal diversity and ancestral inbreeding in the grapevine cultivar Chardonnay.</title>
        <authorList>
            <person name="Roach M.J."/>
            <person name="Johnson D.L."/>
            <person name="Bohlmann J."/>
            <person name="van Vuuren H.J."/>
            <person name="Jones S.J."/>
            <person name="Pretorius I.S."/>
            <person name="Schmidt S.A."/>
            <person name="Borneman A.R."/>
        </authorList>
    </citation>
    <scope>NUCLEOTIDE SEQUENCE [LARGE SCALE GENOMIC DNA]</scope>
    <source>
        <strain evidence="19">cv. Chardonnay</strain>
        <tissue evidence="18">Leaf</tissue>
    </source>
</reference>
<keyword evidence="8" id="KW-0732">Signal</keyword>
<comment type="subcellular location">
    <subcellularLocation>
        <location evidence="2">Membrane</location>
        <topology evidence="2">Single-pass membrane protein</topology>
    </subcellularLocation>
</comment>
<dbReference type="GO" id="GO:0016567">
    <property type="term" value="P:protein ubiquitination"/>
    <property type="evidence" value="ECO:0007669"/>
    <property type="project" value="UniProtKB-UniPathway"/>
</dbReference>
<evidence type="ECO:0000313" key="19">
    <source>
        <dbReference type="Proteomes" id="UP000288805"/>
    </source>
</evidence>
<dbReference type="SMART" id="SM00184">
    <property type="entry name" value="RING"/>
    <property type="match status" value="1"/>
</dbReference>
<dbReference type="UniPathway" id="UPA00143"/>
<accession>A0A438GNQ8</accession>